<dbReference type="AlphaFoldDB" id="A0A914UWQ8"/>
<evidence type="ECO:0000313" key="1">
    <source>
        <dbReference type="Proteomes" id="UP000887566"/>
    </source>
</evidence>
<evidence type="ECO:0000313" key="2">
    <source>
        <dbReference type="WBParaSite" id="PSAMB.scaffold13216size2375.g35347.t1"/>
    </source>
</evidence>
<accession>A0A914UWQ8</accession>
<keyword evidence="1" id="KW-1185">Reference proteome</keyword>
<protein>
    <submittedName>
        <fullName evidence="2">F-box domain-containing protein</fullName>
    </submittedName>
</protein>
<sequence length="345" mass="39903">MTMEEKAERSLKRKALQKPLADDEDGAVRKRANIERTFLTDDILIHVLQFVKKNPTNGLKNILQLQAANKRMRNMVELLYFSKLTVRQHEKDGLRMNGVALKVDDLQTRLNFFLDCFIRVSILEIRFMPDEVAEGNWWTKLGDCLRDSGKMELKSLTVRTTWNDDQFFGTSDLRFWITNMIESNKPTLRRLDVPASLIPLDSDWHLSYLRLRFLYHPPSKVIYRNEAFHFLPKQSLPIANFISRLKEVKRLCVDGCLGFSAAGDPLEVVCDSLKIVPFYLSASVLKVRRLEVMWPDPSMLFAAPAIVYHFLTLEHFLRQVQTQTPRGAPPTYLSSVRVLGGRFTL</sequence>
<dbReference type="WBParaSite" id="PSAMB.scaffold13216size2375.g35347.t1">
    <property type="protein sequence ID" value="PSAMB.scaffold13216size2375.g35347.t1"/>
    <property type="gene ID" value="PSAMB.scaffold13216size2375.g35347"/>
</dbReference>
<organism evidence="1 2">
    <name type="scientific">Plectus sambesii</name>
    <dbReference type="NCBI Taxonomy" id="2011161"/>
    <lineage>
        <taxon>Eukaryota</taxon>
        <taxon>Metazoa</taxon>
        <taxon>Ecdysozoa</taxon>
        <taxon>Nematoda</taxon>
        <taxon>Chromadorea</taxon>
        <taxon>Plectida</taxon>
        <taxon>Plectina</taxon>
        <taxon>Plectoidea</taxon>
        <taxon>Plectidae</taxon>
        <taxon>Plectus</taxon>
    </lineage>
</organism>
<name>A0A914UWQ8_9BILA</name>
<reference evidence="2" key="1">
    <citation type="submission" date="2022-11" db="UniProtKB">
        <authorList>
            <consortium name="WormBaseParasite"/>
        </authorList>
    </citation>
    <scope>IDENTIFICATION</scope>
</reference>
<dbReference type="Proteomes" id="UP000887566">
    <property type="component" value="Unplaced"/>
</dbReference>
<proteinExistence type="predicted"/>